<dbReference type="GO" id="GO:0051536">
    <property type="term" value="F:iron-sulfur cluster binding"/>
    <property type="evidence" value="ECO:0007669"/>
    <property type="project" value="UniProtKB-KW"/>
</dbReference>
<keyword evidence="2" id="KW-0949">S-adenosyl-L-methionine</keyword>
<organism evidence="7">
    <name type="scientific">Chlorobium phaeobacteroides (strain BS1)</name>
    <dbReference type="NCBI Taxonomy" id="331678"/>
    <lineage>
        <taxon>Bacteria</taxon>
        <taxon>Pseudomonadati</taxon>
        <taxon>Chlorobiota</taxon>
        <taxon>Chlorobiia</taxon>
        <taxon>Chlorobiales</taxon>
        <taxon>Chlorobiaceae</taxon>
        <taxon>Chlorobium/Pelodictyon group</taxon>
        <taxon>Chlorobium</taxon>
    </lineage>
</organism>
<dbReference type="InterPro" id="IPR007197">
    <property type="entry name" value="rSAM"/>
</dbReference>
<dbReference type="OrthoDB" id="5391057at2"/>
<dbReference type="eggNOG" id="COG2516">
    <property type="taxonomic scope" value="Bacteria"/>
</dbReference>
<gene>
    <name evidence="7" type="ordered locus">Cphamn1_0270</name>
</gene>
<keyword evidence="4" id="KW-0408">Iron</keyword>
<dbReference type="AlphaFoldDB" id="B3EL12"/>
<dbReference type="PROSITE" id="PS51918">
    <property type="entry name" value="RADICAL_SAM"/>
    <property type="match status" value="1"/>
</dbReference>
<dbReference type="EMBL" id="CP001101">
    <property type="protein sequence ID" value="ACE03239.1"/>
    <property type="molecule type" value="Genomic_DNA"/>
</dbReference>
<accession>B3EL12</accession>
<sequence length="405" mass="45533">MTTATATKRVISKEDIHLKARLLSEGAKVTVNKPPATGYNPFRAMVINGSDLATLVRQEPYTRLEVQVNGDDLEFLDCGKHLANGRMQEWFSWRDGTLSNGRPVNAAVIGMNQDIINIHYSYSCDNNNTGRSCRFCFFFADQHVGVGKELAKMPFSKIEALAKEQAEAVKIATDAGWRGTLVIIGGLVDPERRGKESELVELVMAPLREQVSPEVLNELHITANLYPPDDFKEMERWKASGLNSTEFDLEVTNADYFKAICPGKCATYPLEYWLEAQEASVEIFGPGRGTTSFILMGIEPMNLMLEGVEERMSKGVYPNMLVYQPVPGADMFRMPPPNADWLVEASEKIADLYFKYEDRFDMPLAEDHRPGYTRMGRSQYIILAGDEVARRLQEQGHELPEAYPV</sequence>
<evidence type="ECO:0000256" key="5">
    <source>
        <dbReference type="ARBA" id="ARBA00023014"/>
    </source>
</evidence>
<dbReference type="NCBIfam" id="NF045502">
    <property type="entry name" value="variant_rSAM"/>
    <property type="match status" value="1"/>
</dbReference>
<dbReference type="InterPro" id="IPR013785">
    <property type="entry name" value="Aldolase_TIM"/>
</dbReference>
<evidence type="ECO:0000256" key="4">
    <source>
        <dbReference type="ARBA" id="ARBA00023004"/>
    </source>
</evidence>
<keyword evidence="3" id="KW-0479">Metal-binding</keyword>
<reference evidence="7" key="1">
    <citation type="submission" date="2008-06" db="EMBL/GenBank/DDBJ databases">
        <title>Complete sequence of Chlorobium phaeobacteroides BS1.</title>
        <authorList>
            <consortium name="US DOE Joint Genome Institute"/>
            <person name="Lucas S."/>
            <person name="Copeland A."/>
            <person name="Lapidus A."/>
            <person name="Glavina del Rio T."/>
            <person name="Dalin E."/>
            <person name="Tice H."/>
            <person name="Bruce D."/>
            <person name="Goodwin L."/>
            <person name="Pitluck S."/>
            <person name="Schmutz J."/>
            <person name="Larimer F."/>
            <person name="Land M."/>
            <person name="Hauser L."/>
            <person name="Kyrpides N."/>
            <person name="Ovchinnikova G."/>
            <person name="Li T."/>
            <person name="Liu Z."/>
            <person name="Zhao F."/>
            <person name="Overmann J."/>
            <person name="Bryant D.A."/>
            <person name="Richardson P."/>
        </authorList>
    </citation>
    <scope>NUCLEOTIDE SEQUENCE [LARGE SCALE GENOMIC DNA]</scope>
    <source>
        <strain evidence="7">BS1</strain>
    </source>
</reference>
<dbReference type="STRING" id="331678.Cphamn1_0270"/>
<feature type="domain" description="Radical SAM core" evidence="6">
    <location>
        <begin position="108"/>
        <end position="361"/>
    </location>
</feature>
<proteinExistence type="predicted"/>
<keyword evidence="5" id="KW-0411">Iron-sulfur</keyword>
<dbReference type="GO" id="GO:0046872">
    <property type="term" value="F:metal ion binding"/>
    <property type="evidence" value="ECO:0007669"/>
    <property type="project" value="UniProtKB-KW"/>
</dbReference>
<comment type="cofactor">
    <cofactor evidence="1">
        <name>[4Fe-4S] cluster</name>
        <dbReference type="ChEBI" id="CHEBI:49883"/>
    </cofactor>
</comment>
<dbReference type="SUPFAM" id="SSF102114">
    <property type="entry name" value="Radical SAM enzymes"/>
    <property type="match status" value="1"/>
</dbReference>
<dbReference type="InterPro" id="IPR058240">
    <property type="entry name" value="rSAM_sf"/>
</dbReference>
<protein>
    <recommendedName>
        <fullName evidence="6">Radical SAM core domain-containing protein</fullName>
    </recommendedName>
</protein>
<evidence type="ECO:0000313" key="7">
    <source>
        <dbReference type="EMBL" id="ACE03239.1"/>
    </source>
</evidence>
<dbReference type="Gene3D" id="3.20.20.70">
    <property type="entry name" value="Aldolase class I"/>
    <property type="match status" value="1"/>
</dbReference>
<dbReference type="GO" id="GO:0003824">
    <property type="term" value="F:catalytic activity"/>
    <property type="evidence" value="ECO:0007669"/>
    <property type="project" value="InterPro"/>
</dbReference>
<dbReference type="KEGG" id="cpb:Cphamn1_0270"/>
<dbReference type="HOGENOM" id="CLU_686688_0_0_10"/>
<evidence type="ECO:0000256" key="3">
    <source>
        <dbReference type="ARBA" id="ARBA00022723"/>
    </source>
</evidence>
<evidence type="ECO:0000256" key="2">
    <source>
        <dbReference type="ARBA" id="ARBA00022691"/>
    </source>
</evidence>
<evidence type="ECO:0000256" key="1">
    <source>
        <dbReference type="ARBA" id="ARBA00001966"/>
    </source>
</evidence>
<name>B3EL12_CHLPB</name>
<evidence type="ECO:0000259" key="6">
    <source>
        <dbReference type="PROSITE" id="PS51918"/>
    </source>
</evidence>